<comment type="caution">
    <text evidence="1">The sequence shown here is derived from an EMBL/GenBank/DDBJ whole genome shotgun (WGS) entry which is preliminary data.</text>
</comment>
<dbReference type="EMBL" id="LJDB01000007">
    <property type="protein sequence ID" value="ONI42758.1"/>
    <property type="molecule type" value="Genomic_DNA"/>
</dbReference>
<organism evidence="1 2">
    <name type="scientific">Candidatus Epulonipiscium fishelsonii</name>
    <dbReference type="NCBI Taxonomy" id="77094"/>
    <lineage>
        <taxon>Bacteria</taxon>
        <taxon>Bacillati</taxon>
        <taxon>Bacillota</taxon>
        <taxon>Clostridia</taxon>
        <taxon>Lachnospirales</taxon>
        <taxon>Lachnospiraceae</taxon>
        <taxon>Candidatus Epulonipiscium</taxon>
    </lineage>
</organism>
<gene>
    <name evidence="1" type="ORF">AN396_13235</name>
</gene>
<sequence>MDEVGQVQIADDVIAVIAEIAALEVDGLVTVGSPKQDIMHTITGKKVTKGIKVDIGEEEVFISVAAVVEYGVKVLSLCQEVQQKVKSAIETMTGLLVRTVDVYIIGVQLEKTN</sequence>
<dbReference type="Proteomes" id="UP000188605">
    <property type="component" value="Unassembled WGS sequence"/>
</dbReference>
<accession>A0ACC8XGK5</accession>
<name>A0ACC8XGK5_9FIRM</name>
<keyword evidence="2" id="KW-1185">Reference proteome</keyword>
<evidence type="ECO:0000313" key="1">
    <source>
        <dbReference type="EMBL" id="ONI42758.1"/>
    </source>
</evidence>
<protein>
    <submittedName>
        <fullName evidence="1">Uncharacterized protein</fullName>
    </submittedName>
</protein>
<evidence type="ECO:0000313" key="2">
    <source>
        <dbReference type="Proteomes" id="UP000188605"/>
    </source>
</evidence>
<reference evidence="1" key="1">
    <citation type="submission" date="2016-08" db="EMBL/GenBank/DDBJ databases">
        <authorList>
            <person name="Ngugi D.K."/>
            <person name="Miyake S."/>
            <person name="Stingl U."/>
        </authorList>
    </citation>
    <scope>NUCLEOTIDE SEQUENCE</scope>
    <source>
        <strain evidence="1">SCG-B11WGA-EpuloA1</strain>
    </source>
</reference>
<proteinExistence type="predicted"/>